<accession>A0AAD3XYW5</accession>
<reference evidence="2" key="1">
    <citation type="submission" date="2023-05" db="EMBL/GenBank/DDBJ databases">
        <title>Nepenthes gracilis genome sequencing.</title>
        <authorList>
            <person name="Fukushima K."/>
        </authorList>
    </citation>
    <scope>NUCLEOTIDE SEQUENCE</scope>
    <source>
        <strain evidence="2">SING2019-196</strain>
    </source>
</reference>
<dbReference type="Proteomes" id="UP001279734">
    <property type="component" value="Unassembled WGS sequence"/>
</dbReference>
<organism evidence="2 3">
    <name type="scientific">Nepenthes gracilis</name>
    <name type="common">Slender pitcher plant</name>
    <dbReference type="NCBI Taxonomy" id="150966"/>
    <lineage>
        <taxon>Eukaryota</taxon>
        <taxon>Viridiplantae</taxon>
        <taxon>Streptophyta</taxon>
        <taxon>Embryophyta</taxon>
        <taxon>Tracheophyta</taxon>
        <taxon>Spermatophyta</taxon>
        <taxon>Magnoliopsida</taxon>
        <taxon>eudicotyledons</taxon>
        <taxon>Gunneridae</taxon>
        <taxon>Pentapetalae</taxon>
        <taxon>Caryophyllales</taxon>
        <taxon>Nepenthaceae</taxon>
        <taxon>Nepenthes</taxon>
    </lineage>
</organism>
<dbReference type="AlphaFoldDB" id="A0AAD3XYW5"/>
<gene>
    <name evidence="2" type="ORF">Nepgr_022948</name>
</gene>
<dbReference type="EMBL" id="BSYO01000022">
    <property type="protein sequence ID" value="GMH21106.1"/>
    <property type="molecule type" value="Genomic_DNA"/>
</dbReference>
<keyword evidence="3" id="KW-1185">Reference proteome</keyword>
<evidence type="ECO:0000313" key="2">
    <source>
        <dbReference type="EMBL" id="GMH21106.1"/>
    </source>
</evidence>
<keyword evidence="1" id="KW-0732">Signal</keyword>
<sequence length="138" mass="14753">MLWTSSFLLLSEPALVSLEMWKDAGVICFDAVGFDGAQAFGFFQLSGLGEPVQWDRAPLTDALLAGVGGSAARVVGELLVSGIFIVVSVAPVMDFLSCCGFHLWCISGYHVCLFWKNCILLDVLVGAAALWCALADDF</sequence>
<proteinExistence type="predicted"/>
<name>A0AAD3XYW5_NEPGR</name>
<feature type="signal peptide" evidence="1">
    <location>
        <begin position="1"/>
        <end position="18"/>
    </location>
</feature>
<evidence type="ECO:0000256" key="1">
    <source>
        <dbReference type="SAM" id="SignalP"/>
    </source>
</evidence>
<evidence type="ECO:0000313" key="3">
    <source>
        <dbReference type="Proteomes" id="UP001279734"/>
    </source>
</evidence>
<comment type="caution">
    <text evidence="2">The sequence shown here is derived from an EMBL/GenBank/DDBJ whole genome shotgun (WGS) entry which is preliminary data.</text>
</comment>
<feature type="chain" id="PRO_5041976469" evidence="1">
    <location>
        <begin position="19"/>
        <end position="138"/>
    </location>
</feature>
<protein>
    <submittedName>
        <fullName evidence="2">Uncharacterized protein</fullName>
    </submittedName>
</protein>